<feature type="domain" description="F-box" evidence="2">
    <location>
        <begin position="57"/>
        <end position="83"/>
    </location>
</feature>
<protein>
    <recommendedName>
        <fullName evidence="2">F-box domain-containing protein</fullName>
    </recommendedName>
</protein>
<evidence type="ECO:0000259" key="2">
    <source>
        <dbReference type="PROSITE" id="PS50181"/>
    </source>
</evidence>
<dbReference type="InterPro" id="IPR001810">
    <property type="entry name" value="F-box_dom"/>
</dbReference>
<dbReference type="Proteomes" id="UP000799757">
    <property type="component" value="Unassembled WGS sequence"/>
</dbReference>
<accession>A0A6A6X2N2</accession>
<keyword evidence="4" id="KW-1185">Reference proteome</keyword>
<evidence type="ECO:0000313" key="4">
    <source>
        <dbReference type="Proteomes" id="UP000799757"/>
    </source>
</evidence>
<evidence type="ECO:0000256" key="1">
    <source>
        <dbReference type="SAM" id="MobiDB-lite"/>
    </source>
</evidence>
<feature type="compositionally biased region" description="Basic and acidic residues" evidence="1">
    <location>
        <begin position="7"/>
        <end position="19"/>
    </location>
</feature>
<dbReference type="PROSITE" id="PS50181">
    <property type="entry name" value="FBOX"/>
    <property type="match status" value="1"/>
</dbReference>
<dbReference type="Gene3D" id="3.80.10.10">
    <property type="entry name" value="Ribonuclease Inhibitor"/>
    <property type="match status" value="1"/>
</dbReference>
<organism evidence="3 4">
    <name type="scientific">Melanomma pulvis-pyrius CBS 109.77</name>
    <dbReference type="NCBI Taxonomy" id="1314802"/>
    <lineage>
        <taxon>Eukaryota</taxon>
        <taxon>Fungi</taxon>
        <taxon>Dikarya</taxon>
        <taxon>Ascomycota</taxon>
        <taxon>Pezizomycotina</taxon>
        <taxon>Dothideomycetes</taxon>
        <taxon>Pleosporomycetidae</taxon>
        <taxon>Pleosporales</taxon>
        <taxon>Melanommataceae</taxon>
        <taxon>Melanomma</taxon>
    </lineage>
</organism>
<feature type="region of interest" description="Disordered" evidence="1">
    <location>
        <begin position="1"/>
        <end position="60"/>
    </location>
</feature>
<dbReference type="AlphaFoldDB" id="A0A6A6X2N2"/>
<proteinExistence type="predicted"/>
<reference evidence="3" key="1">
    <citation type="journal article" date="2020" name="Stud. Mycol.">
        <title>101 Dothideomycetes genomes: a test case for predicting lifestyles and emergence of pathogens.</title>
        <authorList>
            <person name="Haridas S."/>
            <person name="Albert R."/>
            <person name="Binder M."/>
            <person name="Bloem J."/>
            <person name="Labutti K."/>
            <person name="Salamov A."/>
            <person name="Andreopoulos B."/>
            <person name="Baker S."/>
            <person name="Barry K."/>
            <person name="Bills G."/>
            <person name="Bluhm B."/>
            <person name="Cannon C."/>
            <person name="Castanera R."/>
            <person name="Culley D."/>
            <person name="Daum C."/>
            <person name="Ezra D."/>
            <person name="Gonzalez J."/>
            <person name="Henrissat B."/>
            <person name="Kuo A."/>
            <person name="Liang C."/>
            <person name="Lipzen A."/>
            <person name="Lutzoni F."/>
            <person name="Magnuson J."/>
            <person name="Mondo S."/>
            <person name="Nolan M."/>
            <person name="Ohm R."/>
            <person name="Pangilinan J."/>
            <person name="Park H.-J."/>
            <person name="Ramirez L."/>
            <person name="Alfaro M."/>
            <person name="Sun H."/>
            <person name="Tritt A."/>
            <person name="Yoshinaga Y."/>
            <person name="Zwiers L.-H."/>
            <person name="Turgeon B."/>
            <person name="Goodwin S."/>
            <person name="Spatafora J."/>
            <person name="Crous P."/>
            <person name="Grigoriev I."/>
        </authorList>
    </citation>
    <scope>NUCLEOTIDE SEQUENCE</scope>
    <source>
        <strain evidence="3">CBS 109.77</strain>
    </source>
</reference>
<dbReference type="InterPro" id="IPR032675">
    <property type="entry name" value="LRR_dom_sf"/>
</dbReference>
<feature type="compositionally biased region" description="Pro residues" evidence="1">
    <location>
        <begin position="38"/>
        <end position="55"/>
    </location>
</feature>
<dbReference type="EMBL" id="MU002077">
    <property type="protein sequence ID" value="KAF2790385.1"/>
    <property type="molecule type" value="Genomic_DNA"/>
</dbReference>
<name>A0A6A6X2N2_9PLEO</name>
<sequence length="597" mass="68654">MSRGRRTKEAKTAAEKRDAFPQSKDNLKGQKNQKRPRSPPSRSSPPPRSPTPPPAQQTTVLDLPQEVVGMVLQFLPKRDLLTIVATHSYFEVEARRLIWGHATLDLGKHLFQPYELPKWSREDLWADTKSMRFVVPWPEWNQTAYQKIIKSVRSYNKIKLVSYSYSSGLTYASLYYTRLFLQSQSSLEKVVIPKLILLDSHQKMIPRFHRWACRLQVQRPHQPKSLDVVVLENSRAHLEIVKQLLHREATITSVAIWGYVNETSNEHPASPFWDQINSVQVNALKNVTEIYLADLRFKTTLYDISGSFQQHTDLFQVKKLHIHDCPNAETILEALAPSLTNLTSFGFGTEQKLIADFDCIQDFLRAISGLEELSIRLWVPENETKYLHWLLINHSTVKKLAVWLSHTAHEEPLVSDIVTMCPKLTHLSVHEKLAPQYDKENDHPYRLGRFTEEWRAYHRAQAVNLRKSTTLANINIVMPAPSRDAPLQTLPTPNTSRYQSVLEELQTIYAAEKFYPETISMSFNKSWEHSPRVGDKVGLAPVPTTRPFKITRKGQAFEAKPIDGDWTTFGIDRRVKDVAEREMGTFPGQSPDYEFAV</sequence>
<evidence type="ECO:0000313" key="3">
    <source>
        <dbReference type="EMBL" id="KAF2790385.1"/>
    </source>
</evidence>
<gene>
    <name evidence="3" type="ORF">K505DRAFT_419873</name>
</gene>